<evidence type="ECO:0000256" key="1">
    <source>
        <dbReference type="SAM" id="Phobius"/>
    </source>
</evidence>
<reference evidence="2" key="1">
    <citation type="submission" date="2021-01" db="EMBL/GenBank/DDBJ databases">
        <title>Whole genome shotgun sequence of Actinoplanes rishiriensis NBRC 108556.</title>
        <authorList>
            <person name="Komaki H."/>
            <person name="Tamura T."/>
        </authorList>
    </citation>
    <scope>NUCLEOTIDE SEQUENCE</scope>
    <source>
        <strain evidence="2">NBRC 108556</strain>
    </source>
</reference>
<name>A0A919JZX6_9ACTN</name>
<sequence>MTETVISFADYLNAGPLDCMLAGLFWLLLLSLYARRNRTRKRAHRILRVFFPTIRRGGHR</sequence>
<evidence type="ECO:0000313" key="2">
    <source>
        <dbReference type="EMBL" id="GIE96824.1"/>
    </source>
</evidence>
<proteinExistence type="predicted"/>
<keyword evidence="3" id="KW-1185">Reference proteome</keyword>
<dbReference type="EMBL" id="BOMV01000051">
    <property type="protein sequence ID" value="GIE96824.1"/>
    <property type="molecule type" value="Genomic_DNA"/>
</dbReference>
<organism evidence="2 3">
    <name type="scientific">Paractinoplanes rishiriensis</name>
    <dbReference type="NCBI Taxonomy" id="1050105"/>
    <lineage>
        <taxon>Bacteria</taxon>
        <taxon>Bacillati</taxon>
        <taxon>Actinomycetota</taxon>
        <taxon>Actinomycetes</taxon>
        <taxon>Micromonosporales</taxon>
        <taxon>Micromonosporaceae</taxon>
        <taxon>Paractinoplanes</taxon>
    </lineage>
</organism>
<dbReference type="Proteomes" id="UP000636960">
    <property type="component" value="Unassembled WGS sequence"/>
</dbReference>
<gene>
    <name evidence="2" type="ORF">Ari01nite_42890</name>
</gene>
<dbReference type="AlphaFoldDB" id="A0A919JZX6"/>
<keyword evidence="1" id="KW-0812">Transmembrane</keyword>
<protein>
    <submittedName>
        <fullName evidence="2">Uncharacterized protein</fullName>
    </submittedName>
</protein>
<comment type="caution">
    <text evidence="2">The sequence shown here is derived from an EMBL/GenBank/DDBJ whole genome shotgun (WGS) entry which is preliminary data.</text>
</comment>
<evidence type="ECO:0000313" key="3">
    <source>
        <dbReference type="Proteomes" id="UP000636960"/>
    </source>
</evidence>
<feature type="transmembrane region" description="Helical" evidence="1">
    <location>
        <begin position="12"/>
        <end position="34"/>
    </location>
</feature>
<keyword evidence="1" id="KW-0472">Membrane</keyword>
<keyword evidence="1" id="KW-1133">Transmembrane helix</keyword>
<accession>A0A919JZX6</accession>
<dbReference type="RefSeq" id="WP_203783109.1">
    <property type="nucleotide sequence ID" value="NZ_BOMV01000051.1"/>
</dbReference>